<gene>
    <name evidence="3" type="ORF">BAA01_11480</name>
</gene>
<dbReference type="Proteomes" id="UP000196475">
    <property type="component" value="Unassembled WGS sequence"/>
</dbReference>
<evidence type="ECO:0000256" key="1">
    <source>
        <dbReference type="SAM" id="Phobius"/>
    </source>
</evidence>
<accession>A0A1Y3PH11</accession>
<evidence type="ECO:0000256" key="2">
    <source>
        <dbReference type="SAM" id="SignalP"/>
    </source>
</evidence>
<sequence length="583" mass="63167">MHRFFILVLAFCLLFPIDAAAAENENSKGILGEQIDKQTDKPGIAERTMAELFISPVTWLLNMLGMQDPVILVFQKNPAAGSNDAFMQGDCVGKQECADSLVLGVFDFGTSDAIDALYGVFEHFIPLPLVIALLLTGILVLFHGMSAEGRSRTKDYATAFIVALLSLRFGYYLWSFVSYLVKFFTDLIWAALIDFGVQPNLFLNMLWGNGAGYENAVATKSLAVAFIVVAAALMIIILNYQYIVRKIMLMVLIVLFPITCVLSVFPRFRHSLQIWWDEFVSNMILPAAHALALGLFFLLLRFSDASASLWLIIVYFFALPMIANMVRKLVGAQESGGGVWGNIAGFAGLAGITSITKMLKPRNVTGKMEAGSKGYASVDGRAPLAGQVSSESSTGQVAMPIEKSMPKTSVNWRSVATRATSYGGRVAGYGLRAVGVTAGAMAGFTLGTMTGNPVAGTMIGGAVAGAAGRAVGKSASWTAVKAVPTINKSVHGVSRFVNTALEKLPVMPTKDAPAPQAKGPDAHFPAGYRPAGEEFWSSVDLKNRHQRDYVVHLNNTGKLDRHNELEQTFSQKKKRSIIRDYYV</sequence>
<feature type="chain" id="PRO_5012441016" evidence="2">
    <location>
        <begin position="22"/>
        <end position="583"/>
    </location>
</feature>
<proteinExistence type="predicted"/>
<feature type="signal peptide" evidence="2">
    <location>
        <begin position="1"/>
        <end position="21"/>
    </location>
</feature>
<keyword evidence="2" id="KW-0732">Signal</keyword>
<evidence type="ECO:0000313" key="3">
    <source>
        <dbReference type="EMBL" id="OUM86623.1"/>
    </source>
</evidence>
<feature type="transmembrane region" description="Helical" evidence="1">
    <location>
        <begin position="124"/>
        <end position="144"/>
    </location>
</feature>
<organism evidence="3 4">
    <name type="scientific">Bacillus thermozeamaize</name>
    <dbReference type="NCBI Taxonomy" id="230954"/>
    <lineage>
        <taxon>Bacteria</taxon>
        <taxon>Bacillati</taxon>
        <taxon>Bacillota</taxon>
        <taxon>Bacilli</taxon>
        <taxon>Bacillales</taxon>
        <taxon>Bacillaceae</taxon>
        <taxon>Bacillus</taxon>
    </lineage>
</organism>
<evidence type="ECO:0000313" key="4">
    <source>
        <dbReference type="Proteomes" id="UP000196475"/>
    </source>
</evidence>
<feature type="transmembrane region" description="Helical" evidence="1">
    <location>
        <begin position="338"/>
        <end position="359"/>
    </location>
</feature>
<keyword evidence="1" id="KW-1133">Transmembrane helix</keyword>
<keyword evidence="1" id="KW-0812">Transmembrane</keyword>
<dbReference type="AlphaFoldDB" id="A0A1Y3PH11"/>
<feature type="transmembrane region" description="Helical" evidence="1">
    <location>
        <begin position="307"/>
        <end position="326"/>
    </location>
</feature>
<protein>
    <submittedName>
        <fullName evidence="3">Uncharacterized protein</fullName>
    </submittedName>
</protein>
<feature type="transmembrane region" description="Helical" evidence="1">
    <location>
        <begin position="156"/>
        <end position="174"/>
    </location>
</feature>
<feature type="transmembrane region" description="Helical" evidence="1">
    <location>
        <begin position="222"/>
        <end position="240"/>
    </location>
</feature>
<keyword evidence="1" id="KW-0472">Membrane</keyword>
<comment type="caution">
    <text evidence="3">The sequence shown here is derived from an EMBL/GenBank/DDBJ whole genome shotgun (WGS) entry which is preliminary data.</text>
</comment>
<name>A0A1Y3PH11_9BACI</name>
<feature type="transmembrane region" description="Helical" evidence="1">
    <location>
        <begin position="280"/>
        <end position="300"/>
    </location>
</feature>
<dbReference type="EMBL" id="LZRT01000087">
    <property type="protein sequence ID" value="OUM86623.1"/>
    <property type="molecule type" value="Genomic_DNA"/>
</dbReference>
<reference evidence="4" key="1">
    <citation type="submission" date="2016-06" db="EMBL/GenBank/DDBJ databases">
        <authorList>
            <person name="Nascimento L."/>
            <person name="Pereira R.V."/>
            <person name="Martins L.F."/>
            <person name="Quaggio R.B."/>
            <person name="Silva A.M."/>
            <person name="Setubal J.C."/>
        </authorList>
    </citation>
    <scope>NUCLEOTIDE SEQUENCE [LARGE SCALE GENOMIC DNA]</scope>
</reference>
<feature type="transmembrane region" description="Helical" evidence="1">
    <location>
        <begin position="247"/>
        <end position="268"/>
    </location>
</feature>